<evidence type="ECO:0000313" key="2">
    <source>
        <dbReference type="Proteomes" id="UP000176944"/>
    </source>
</evidence>
<name>A0A1D9FZR9_MOOP1</name>
<accession>A0A1D9FZR9</accession>
<organism evidence="1 2">
    <name type="scientific">Moorena producens (strain JHB)</name>
    <dbReference type="NCBI Taxonomy" id="1454205"/>
    <lineage>
        <taxon>Bacteria</taxon>
        <taxon>Bacillati</taxon>
        <taxon>Cyanobacteriota</taxon>
        <taxon>Cyanophyceae</taxon>
        <taxon>Coleofasciculales</taxon>
        <taxon>Coleofasciculaceae</taxon>
        <taxon>Moorena</taxon>
    </lineage>
</organism>
<dbReference type="EMBL" id="CP017708">
    <property type="protein sequence ID" value="AOY80843.1"/>
    <property type="molecule type" value="Genomic_DNA"/>
</dbReference>
<sequence length="221" mass="25323">MKRLLTLILDGEIEQGFDATLEIRQGDLHSPSQTRIKGRLSGNRDLLNCYRHWQQRYLSLEMLFRALSANPEQVTNSSQRGEAFAACRRAAEVLEKSLNHWLNSDPEFRGIRDKLLRSGKKFQLLLQTNNPWLRRFPWHRWDLLAEAQAEVALSAIEYDCPNPLNRQPTPKGKVRILAILGQGANLNQQADQQALEELAGQAGAQITWRQEPQASELNQQF</sequence>
<evidence type="ECO:0000313" key="1">
    <source>
        <dbReference type="EMBL" id="AOY80843.1"/>
    </source>
</evidence>
<dbReference type="Proteomes" id="UP000176944">
    <property type="component" value="Chromosome"/>
</dbReference>
<gene>
    <name evidence="1" type="ORF">BJP36_13910</name>
</gene>
<reference evidence="2" key="1">
    <citation type="submission" date="2016-10" db="EMBL/GenBank/DDBJ databases">
        <title>Comparative genomics uncovers the prolific and rare metabolic potential of the cyanobacterial genus Moorea.</title>
        <authorList>
            <person name="Leao T."/>
            <person name="Castelao G."/>
            <person name="Korobeynikov A."/>
            <person name="Monroe E.A."/>
            <person name="Podell S."/>
            <person name="Glukhov E."/>
            <person name="Allen E."/>
            <person name="Gerwick W.H."/>
            <person name="Gerwick L."/>
        </authorList>
    </citation>
    <scope>NUCLEOTIDE SEQUENCE [LARGE SCALE GENOMIC DNA]</scope>
    <source>
        <strain evidence="2">JHB</strain>
    </source>
</reference>
<dbReference type="AlphaFoldDB" id="A0A1D9FZR9"/>
<protein>
    <submittedName>
        <fullName evidence="1">Uncharacterized protein</fullName>
    </submittedName>
</protein>
<proteinExistence type="predicted"/>